<dbReference type="HOGENOM" id="CLU_2012503_0_0_5"/>
<dbReference type="Proteomes" id="UP000032611">
    <property type="component" value="Chromosome"/>
</dbReference>
<name>A0A0D5LTT6_MAREN</name>
<organism evidence="1 2">
    <name type="scientific">Martelella endophytica</name>
    <dbReference type="NCBI Taxonomy" id="1486262"/>
    <lineage>
        <taxon>Bacteria</taxon>
        <taxon>Pseudomonadati</taxon>
        <taxon>Pseudomonadota</taxon>
        <taxon>Alphaproteobacteria</taxon>
        <taxon>Hyphomicrobiales</taxon>
        <taxon>Aurantimonadaceae</taxon>
        <taxon>Martelella</taxon>
    </lineage>
</organism>
<dbReference type="KEGG" id="mey:TM49_21270"/>
<reference evidence="1 2" key="1">
    <citation type="journal article" date="2015" name="Genome Announc.">
        <title>Complete genome sequence of Martelella endophytica YC6887, which has antifungal activity associated with a halophyte.</title>
        <authorList>
            <person name="Khan A."/>
            <person name="Khan H."/>
            <person name="Chung E.J."/>
            <person name="Hossain M.T."/>
            <person name="Chung Y.R."/>
        </authorList>
    </citation>
    <scope>NUCLEOTIDE SEQUENCE [LARGE SCALE GENOMIC DNA]</scope>
    <source>
        <strain evidence="1">YC6887</strain>
    </source>
</reference>
<dbReference type="OrthoDB" id="9179688at2"/>
<sequence>MNSTHKLKQADLALRPIRIDRVSKGHSYTIDSEILSIIDGSGLLIADLTQGNKNVYHEVGFMMGLNKGRGGEQDNFILIADKTKITDKDIGFNLRAWQQIRFDGDLDLISSLKEALEIFYRLK</sequence>
<dbReference type="RefSeq" id="WP_045684176.1">
    <property type="nucleotide sequence ID" value="NZ_CP010803.1"/>
</dbReference>
<dbReference type="EMBL" id="CP010803">
    <property type="protein sequence ID" value="AJY47629.1"/>
    <property type="molecule type" value="Genomic_DNA"/>
</dbReference>
<dbReference type="AlphaFoldDB" id="A0A0D5LTT6"/>
<accession>A0A0D5LTT6</accession>
<dbReference type="PATRIC" id="fig|1486262.3.peg.4396"/>
<evidence type="ECO:0000313" key="2">
    <source>
        <dbReference type="Proteomes" id="UP000032611"/>
    </source>
</evidence>
<proteinExistence type="predicted"/>
<evidence type="ECO:0000313" key="1">
    <source>
        <dbReference type="EMBL" id="AJY47629.1"/>
    </source>
</evidence>
<gene>
    <name evidence="1" type="ORF">TM49_21270</name>
</gene>
<keyword evidence="2" id="KW-1185">Reference proteome</keyword>
<protein>
    <submittedName>
        <fullName evidence="1">Uncharacterized protein</fullName>
    </submittedName>
</protein>